<keyword evidence="6 8" id="KW-0472">Membrane</keyword>
<comment type="caution">
    <text evidence="9">The sequence shown here is derived from an EMBL/GenBank/DDBJ whole genome shotgun (WGS) entry which is preliminary data.</text>
</comment>
<keyword evidence="10" id="KW-1185">Reference proteome</keyword>
<evidence type="ECO:0000313" key="9">
    <source>
        <dbReference type="EMBL" id="MQL70223.1"/>
    </source>
</evidence>
<dbReference type="PANTHER" id="PTHR31326:SF1">
    <property type="entry name" value="PROTEIN CLT2, CHLOROPLASTIC"/>
    <property type="match status" value="1"/>
</dbReference>
<evidence type="ECO:0000256" key="7">
    <source>
        <dbReference type="SAM" id="MobiDB-lite"/>
    </source>
</evidence>
<dbReference type="EMBL" id="NMUH01000060">
    <property type="protein sequence ID" value="MQL70223.1"/>
    <property type="molecule type" value="Genomic_DNA"/>
</dbReference>
<comment type="similarity">
    <text evidence="2">Belongs to the CRT-like transporter family.</text>
</comment>
<evidence type="ECO:0000256" key="3">
    <source>
        <dbReference type="ARBA" id="ARBA00022448"/>
    </source>
</evidence>
<dbReference type="AlphaFoldDB" id="A0A843TL62"/>
<evidence type="ECO:0000313" key="10">
    <source>
        <dbReference type="Proteomes" id="UP000652761"/>
    </source>
</evidence>
<evidence type="ECO:0000256" key="5">
    <source>
        <dbReference type="ARBA" id="ARBA00022989"/>
    </source>
</evidence>
<evidence type="ECO:0000256" key="4">
    <source>
        <dbReference type="ARBA" id="ARBA00022692"/>
    </source>
</evidence>
<feature type="transmembrane region" description="Helical" evidence="8">
    <location>
        <begin position="171"/>
        <end position="191"/>
    </location>
</feature>
<feature type="compositionally biased region" description="Low complexity" evidence="7">
    <location>
        <begin position="29"/>
        <end position="41"/>
    </location>
</feature>
<dbReference type="PANTHER" id="PTHR31326">
    <property type="entry name" value="PROTEIN CLT2, CHLOROPLASTIC"/>
    <property type="match status" value="1"/>
</dbReference>
<dbReference type="Proteomes" id="UP000652761">
    <property type="component" value="Unassembled WGS sequence"/>
</dbReference>
<feature type="transmembrane region" description="Helical" evidence="8">
    <location>
        <begin position="197"/>
        <end position="214"/>
    </location>
</feature>
<evidence type="ECO:0000256" key="1">
    <source>
        <dbReference type="ARBA" id="ARBA00004141"/>
    </source>
</evidence>
<gene>
    <name evidence="9" type="ORF">Taro_002507</name>
</gene>
<comment type="subcellular location">
    <subcellularLocation>
        <location evidence="1">Membrane</location>
        <topology evidence="1">Multi-pass membrane protein</topology>
    </subcellularLocation>
</comment>
<keyword evidence="5 8" id="KW-1133">Transmembrane helix</keyword>
<organism evidence="9 10">
    <name type="scientific">Colocasia esculenta</name>
    <name type="common">Wild taro</name>
    <name type="synonym">Arum esculentum</name>
    <dbReference type="NCBI Taxonomy" id="4460"/>
    <lineage>
        <taxon>Eukaryota</taxon>
        <taxon>Viridiplantae</taxon>
        <taxon>Streptophyta</taxon>
        <taxon>Embryophyta</taxon>
        <taxon>Tracheophyta</taxon>
        <taxon>Spermatophyta</taxon>
        <taxon>Magnoliopsida</taxon>
        <taxon>Liliopsida</taxon>
        <taxon>Araceae</taxon>
        <taxon>Aroideae</taxon>
        <taxon>Colocasieae</taxon>
        <taxon>Colocasia</taxon>
    </lineage>
</organism>
<feature type="transmembrane region" description="Helical" evidence="8">
    <location>
        <begin position="226"/>
        <end position="246"/>
    </location>
</feature>
<feature type="transmembrane region" description="Helical" evidence="8">
    <location>
        <begin position="130"/>
        <end position="150"/>
    </location>
</feature>
<feature type="transmembrane region" description="Helical" evidence="8">
    <location>
        <begin position="287"/>
        <end position="312"/>
    </location>
</feature>
<protein>
    <submittedName>
        <fullName evidence="9">Uncharacterized protein</fullName>
    </submittedName>
</protein>
<proteinExistence type="inferred from homology"/>
<sequence length="454" mass="48534">MEVSATPSYRSPPLRPRLAASSRAFSAAAAPPCRRSSPTPSNSISLQASAAARGRQVDLFGRIGTRGRGWRRPLVFSARASGMKSSGSPSRVVGGLQGRILVGSAVTVVLAVANRVLYKLALVPLKDYPFFMAQMTTFGYVAIYFTILFLRYRIGIVTKEMLALPKFPFMAIGILEALGLAAGMSAGAMLPGPTIPILSQTFLVWQIIFSSMILGRRYSFNQIVGCLLVASGVILAMSSGLTGGQFLTQVEFVWPALMIASSAFQAGASVLKEFVFIDSAKHLQGKLVDIFVVNSFGSGFQALFVFLLLPFLSNMRGIPFSELPTYLRNGAGCFMNIDTHTTGKCYLLCAMCPVALTNHSGCEGAPLLPLLFMAVNIGFNISLLSLVKITSALVSSLAATLAVPISIYILTLPLPYIPEGTNLDTFFVLGTGILVLGLLLYNLPQAAQHHSKAD</sequence>
<keyword evidence="3" id="KW-0813">Transport</keyword>
<accession>A0A843TL62</accession>
<feature type="transmembrane region" description="Helical" evidence="8">
    <location>
        <begin position="426"/>
        <end position="443"/>
    </location>
</feature>
<name>A0A843TL62_COLES</name>
<feature type="region of interest" description="Disordered" evidence="7">
    <location>
        <begin position="29"/>
        <end position="49"/>
    </location>
</feature>
<dbReference type="GO" id="GO:0016020">
    <property type="term" value="C:membrane"/>
    <property type="evidence" value="ECO:0007669"/>
    <property type="project" value="UniProtKB-SubCell"/>
</dbReference>
<keyword evidence="4 8" id="KW-0812">Transmembrane</keyword>
<dbReference type="InterPro" id="IPR013936">
    <property type="entry name" value="CRT-like"/>
</dbReference>
<dbReference type="Pfam" id="PF08627">
    <property type="entry name" value="CRT-like"/>
    <property type="match status" value="1"/>
</dbReference>
<feature type="transmembrane region" description="Helical" evidence="8">
    <location>
        <begin position="393"/>
        <end position="414"/>
    </location>
</feature>
<reference evidence="9" key="1">
    <citation type="submission" date="2017-07" db="EMBL/GenBank/DDBJ databases">
        <title>Taro Niue Genome Assembly and Annotation.</title>
        <authorList>
            <person name="Atibalentja N."/>
            <person name="Keating K."/>
            <person name="Fields C.J."/>
        </authorList>
    </citation>
    <scope>NUCLEOTIDE SEQUENCE</scope>
    <source>
        <strain evidence="9">Niue_2</strain>
        <tissue evidence="9">Leaf</tissue>
    </source>
</reference>
<evidence type="ECO:0000256" key="6">
    <source>
        <dbReference type="ARBA" id="ARBA00023136"/>
    </source>
</evidence>
<evidence type="ECO:0000256" key="2">
    <source>
        <dbReference type="ARBA" id="ARBA00006690"/>
    </source>
</evidence>
<dbReference type="InterPro" id="IPR037185">
    <property type="entry name" value="EmrE-like"/>
</dbReference>
<dbReference type="OrthoDB" id="416555at2759"/>
<feature type="transmembrane region" description="Helical" evidence="8">
    <location>
        <begin position="367"/>
        <end position="386"/>
    </location>
</feature>
<evidence type="ECO:0000256" key="8">
    <source>
        <dbReference type="SAM" id="Phobius"/>
    </source>
</evidence>
<dbReference type="SUPFAM" id="SSF103481">
    <property type="entry name" value="Multidrug resistance efflux transporter EmrE"/>
    <property type="match status" value="1"/>
</dbReference>
<feature type="transmembrane region" description="Helical" evidence="8">
    <location>
        <begin position="252"/>
        <end position="275"/>
    </location>
</feature>
<feature type="transmembrane region" description="Helical" evidence="8">
    <location>
        <begin position="100"/>
        <end position="118"/>
    </location>
</feature>